<evidence type="ECO:0000313" key="12">
    <source>
        <dbReference type="Proteomes" id="UP000652013"/>
    </source>
</evidence>
<dbReference type="PROSITE" id="PS51892">
    <property type="entry name" value="SUBTILASE"/>
    <property type="match status" value="1"/>
</dbReference>
<proteinExistence type="inferred from homology"/>
<feature type="active site" description="Charge relay system" evidence="5 6">
    <location>
        <position position="237"/>
    </location>
</feature>
<dbReference type="Pfam" id="PF00082">
    <property type="entry name" value="Peptidase_S8"/>
    <property type="match status" value="1"/>
</dbReference>
<dbReference type="RefSeq" id="WP_203938687.1">
    <property type="nucleotide sequence ID" value="NZ_BAAAGJ010000005.1"/>
</dbReference>
<feature type="signal peptide" evidence="9">
    <location>
        <begin position="1"/>
        <end position="29"/>
    </location>
</feature>
<dbReference type="InterPro" id="IPR036852">
    <property type="entry name" value="Peptidase_S8/S53_dom_sf"/>
</dbReference>
<feature type="compositionally biased region" description="Low complexity" evidence="8">
    <location>
        <begin position="24"/>
        <end position="37"/>
    </location>
</feature>
<keyword evidence="3 6" id="KW-0378">Hydrolase</keyword>
<dbReference type="InterPro" id="IPR015500">
    <property type="entry name" value="Peptidase_S8_subtilisin-rel"/>
</dbReference>
<dbReference type="AlphaFoldDB" id="A0A8J3Y8E8"/>
<dbReference type="InterPro" id="IPR022398">
    <property type="entry name" value="Peptidase_S8_His-AS"/>
</dbReference>
<evidence type="ECO:0000256" key="2">
    <source>
        <dbReference type="ARBA" id="ARBA00022670"/>
    </source>
</evidence>
<dbReference type="GO" id="GO:0004252">
    <property type="term" value="F:serine-type endopeptidase activity"/>
    <property type="evidence" value="ECO:0007669"/>
    <property type="project" value="UniProtKB-UniRule"/>
</dbReference>
<evidence type="ECO:0000256" key="7">
    <source>
        <dbReference type="RuleBase" id="RU003355"/>
    </source>
</evidence>
<keyword evidence="9" id="KW-0732">Signal</keyword>
<dbReference type="InterPro" id="IPR023827">
    <property type="entry name" value="Peptidase_S8_Asp-AS"/>
</dbReference>
<accession>A0A8J3Y8E8</accession>
<dbReference type="SUPFAM" id="SSF52743">
    <property type="entry name" value="Subtilisin-like"/>
    <property type="match status" value="1"/>
</dbReference>
<evidence type="ECO:0000313" key="11">
    <source>
        <dbReference type="EMBL" id="GIJ03410.1"/>
    </source>
</evidence>
<dbReference type="PRINTS" id="PR00723">
    <property type="entry name" value="SUBTILISIN"/>
</dbReference>
<dbReference type="EMBL" id="BOOY01000020">
    <property type="protein sequence ID" value="GIJ03410.1"/>
    <property type="molecule type" value="Genomic_DNA"/>
</dbReference>
<dbReference type="PROSITE" id="PS00137">
    <property type="entry name" value="SUBTILASE_HIS"/>
    <property type="match status" value="1"/>
</dbReference>
<dbReference type="InterPro" id="IPR000209">
    <property type="entry name" value="Peptidase_S8/S53_dom"/>
</dbReference>
<comment type="similarity">
    <text evidence="1 6 7">Belongs to the peptidase S8 family.</text>
</comment>
<dbReference type="InterPro" id="IPR023828">
    <property type="entry name" value="Peptidase_S8_Ser-AS"/>
</dbReference>
<evidence type="ECO:0000256" key="5">
    <source>
        <dbReference type="PIRSR" id="PIRSR615500-1"/>
    </source>
</evidence>
<evidence type="ECO:0000256" key="4">
    <source>
        <dbReference type="ARBA" id="ARBA00022825"/>
    </source>
</evidence>
<feature type="active site" description="Charge relay system" evidence="5 6">
    <location>
        <position position="444"/>
    </location>
</feature>
<dbReference type="Gene3D" id="3.40.50.200">
    <property type="entry name" value="Peptidase S8/S53 domain"/>
    <property type="match status" value="1"/>
</dbReference>
<dbReference type="PROSITE" id="PS00138">
    <property type="entry name" value="SUBTILASE_SER"/>
    <property type="match status" value="1"/>
</dbReference>
<dbReference type="PANTHER" id="PTHR43806:SF11">
    <property type="entry name" value="CEREVISIN-RELATED"/>
    <property type="match status" value="1"/>
</dbReference>
<reference evidence="11" key="1">
    <citation type="submission" date="2021-01" db="EMBL/GenBank/DDBJ databases">
        <title>Whole genome shotgun sequence of Spirilliplanes yamanashiensis NBRC 15828.</title>
        <authorList>
            <person name="Komaki H."/>
            <person name="Tamura T."/>
        </authorList>
    </citation>
    <scope>NUCLEOTIDE SEQUENCE</scope>
    <source>
        <strain evidence="11">NBRC 15828</strain>
    </source>
</reference>
<keyword evidence="4 6" id="KW-0720">Serine protease</keyword>
<feature type="domain" description="Peptidase S8/S53" evidence="10">
    <location>
        <begin position="228"/>
        <end position="489"/>
    </location>
</feature>
<evidence type="ECO:0000256" key="8">
    <source>
        <dbReference type="SAM" id="MobiDB-lite"/>
    </source>
</evidence>
<dbReference type="InterPro" id="IPR050131">
    <property type="entry name" value="Peptidase_S8_subtilisin-like"/>
</dbReference>
<evidence type="ECO:0000256" key="6">
    <source>
        <dbReference type="PROSITE-ProRule" id="PRU01240"/>
    </source>
</evidence>
<sequence>MHRRRLRALAAAAAGVALAAASPAVPGHAAPGGEPAARQSARQADAKPATIATVTLITGDRVTLRGGAAAAVEPGPGRAGMRFSTYRAAGHSHVVPADALQPLRAGALDRRLFDVTLLAEQGHTGEAALPLILAYPRQGAKQGAAARQRAAAGGATVERELPAVGAVAVRAGADRAALWGSLTSGTASARSLAPGVAKVWLNVRRHVSLDTSVAQIGAPAAWQAGLDGTGVTVGIVDTGVDGNHEDLAGRVTSEIFTDTTYEGDQVGHGTHVASIVAGTGAKSGGKYRGVAPGAKLLDARVCELDGCWDDDILAGMTWVAEQGAQVANLSLGGYDTPEEDILEEGLRRLTAEHGTLFVVAAGNSGPSAGTVDSPGSSDAALTVGAVDRTDAVADFSSRGPRVGDDGLKPDITAPGVEIVAARSSGDVIGGPGPAEGYTVLSGTSMATPHVAGAAAILAQKYPAWTPEQRKDALMAAAQPSTGARVFDQGAGRTDVARALGQTVTTGPASISFGRQLWPHGDDAPITKTITYRNAGTAAVTLDLAVQADEGVPAGAFTLAAPRVTVPAGGTAAVALTARTSVAGPDGLWGGRVVATGAGGARAVTPFGVHREVESYDVTFVHLGRDGKPSSTYSTLLFDGTATGSPFIDVFDPSGTATVRVPKGEYAASSRLFTGLETEDDFADDTVSVLARPTLLPITKNQRIVVDARAAKPVRVTVPHRDAKAALAAINTDWTTEEWGLSAGTIADSFDGTFAGPLGSNAPSPIFRASVNAAFGRPNADPAQGLRNSPYWYDLAWRQEDRRMFEGLRRTVRPRDVATISASFAKQAEGVWGGRMSFPYFPGDEWASGWATLVPFELPARRTQYVNTAGGLRWDAEFREELIPASPDEWPESVSGTSQAPATYRAGRTYRETWNRAVFGPALGTPPVPEAWASRTGDTILAAVPLAGDGDGRVGWSTTTDDVVRAALYRNGTLEQESTEGFVEAEVPARSAAYRLEFSQQRGAPHTLSTSVSAVWTFRSGHVGGEKPARLPLSTVRFSPPVDLTNTVRGKRPTLVDVHLERQPGSAAGRNRTLTVEASFDDGRTWRKVPLLGRGADRVAVVGAPHAAGFVSLRATAKDVKGNTVTQTVLRAYRIG</sequence>
<feature type="region of interest" description="Disordered" evidence="8">
    <location>
        <begin position="24"/>
        <end position="46"/>
    </location>
</feature>
<feature type="chain" id="PRO_5035258072" evidence="9">
    <location>
        <begin position="30"/>
        <end position="1135"/>
    </location>
</feature>
<evidence type="ECO:0000259" key="10">
    <source>
        <dbReference type="Pfam" id="PF00082"/>
    </source>
</evidence>
<evidence type="ECO:0000256" key="9">
    <source>
        <dbReference type="SAM" id="SignalP"/>
    </source>
</evidence>
<evidence type="ECO:0000256" key="1">
    <source>
        <dbReference type="ARBA" id="ARBA00011073"/>
    </source>
</evidence>
<keyword evidence="12" id="KW-1185">Reference proteome</keyword>
<dbReference type="GO" id="GO:0006508">
    <property type="term" value="P:proteolysis"/>
    <property type="evidence" value="ECO:0007669"/>
    <property type="project" value="UniProtKB-KW"/>
</dbReference>
<feature type="active site" description="Charge relay system" evidence="5 6">
    <location>
        <position position="268"/>
    </location>
</feature>
<gene>
    <name evidence="11" type="ORF">Sya03_27620</name>
</gene>
<comment type="caution">
    <text evidence="11">The sequence shown here is derived from an EMBL/GenBank/DDBJ whole genome shotgun (WGS) entry which is preliminary data.</text>
</comment>
<dbReference type="PANTHER" id="PTHR43806">
    <property type="entry name" value="PEPTIDASE S8"/>
    <property type="match status" value="1"/>
</dbReference>
<evidence type="ECO:0000256" key="3">
    <source>
        <dbReference type="ARBA" id="ARBA00022801"/>
    </source>
</evidence>
<keyword evidence="2 6" id="KW-0645">Protease</keyword>
<dbReference type="Proteomes" id="UP000652013">
    <property type="component" value="Unassembled WGS sequence"/>
</dbReference>
<organism evidence="11 12">
    <name type="scientific">Spirilliplanes yamanashiensis</name>
    <dbReference type="NCBI Taxonomy" id="42233"/>
    <lineage>
        <taxon>Bacteria</taxon>
        <taxon>Bacillati</taxon>
        <taxon>Actinomycetota</taxon>
        <taxon>Actinomycetes</taxon>
        <taxon>Micromonosporales</taxon>
        <taxon>Micromonosporaceae</taxon>
        <taxon>Spirilliplanes</taxon>
    </lineage>
</organism>
<dbReference type="PROSITE" id="PS00136">
    <property type="entry name" value="SUBTILASE_ASP"/>
    <property type="match status" value="1"/>
</dbReference>
<protein>
    <submittedName>
        <fullName evidence="11">Serine protease</fullName>
    </submittedName>
</protein>
<name>A0A8J3Y8E8_9ACTN</name>